<organism evidence="1">
    <name type="scientific">Siphoviridae sp. ctr2f5</name>
    <dbReference type="NCBI Taxonomy" id="2825684"/>
    <lineage>
        <taxon>Viruses</taxon>
        <taxon>Duplodnaviria</taxon>
        <taxon>Heunggongvirae</taxon>
        <taxon>Uroviricota</taxon>
        <taxon>Caudoviricetes</taxon>
    </lineage>
</organism>
<accession>A0A8S5QFT5</accession>
<reference evidence="1" key="1">
    <citation type="journal article" date="2021" name="Proc. Natl. Acad. Sci. U.S.A.">
        <title>A Catalog of Tens of Thousands of Viruses from Human Metagenomes Reveals Hidden Associations with Chronic Diseases.</title>
        <authorList>
            <person name="Tisza M.J."/>
            <person name="Buck C.B."/>
        </authorList>
    </citation>
    <scope>NUCLEOTIDE SEQUENCE</scope>
    <source>
        <strain evidence="1">Ctr2f5</strain>
    </source>
</reference>
<protein>
    <submittedName>
        <fullName evidence="1">Uncharacterized protein</fullName>
    </submittedName>
</protein>
<sequence>MYMIHTKNTTYSIDTLISHTVYSIYRGCVYIFSMS</sequence>
<name>A0A8S5QFT5_9CAUD</name>
<proteinExistence type="predicted"/>
<evidence type="ECO:0000313" key="1">
    <source>
        <dbReference type="EMBL" id="DAE17396.1"/>
    </source>
</evidence>
<dbReference type="EMBL" id="BK015639">
    <property type="protein sequence ID" value="DAE17396.1"/>
    <property type="molecule type" value="Genomic_DNA"/>
</dbReference>